<dbReference type="Proteomes" id="UP000027192">
    <property type="component" value="Unassembled WGS sequence"/>
</dbReference>
<proteinExistence type="predicted"/>
<accession>A0A066RKS0</accession>
<evidence type="ECO:0000313" key="3">
    <source>
        <dbReference type="Proteomes" id="UP000027192"/>
    </source>
</evidence>
<comment type="caution">
    <text evidence="2">The sequence shown here is derived from an EMBL/GenBank/DDBJ whole genome shotgun (WGS) entry which is preliminary data.</text>
</comment>
<name>A0A066RKS0_9GAMM</name>
<dbReference type="STRING" id="1654360.EA58_21315"/>
<dbReference type="EMBL" id="JMIB01000049">
    <property type="protein sequence ID" value="KDM89666.1"/>
    <property type="molecule type" value="Genomic_DNA"/>
</dbReference>
<gene>
    <name evidence="2" type="ORF">EA58_21315</name>
</gene>
<dbReference type="InterPro" id="IPR025474">
    <property type="entry name" value="DUF4325"/>
</dbReference>
<dbReference type="Pfam" id="PF14213">
    <property type="entry name" value="DUF4325"/>
    <property type="match status" value="1"/>
</dbReference>
<sequence>MICFNEPIEITKKFNGLSTREGGAEARKYLLNCLNTENNIIIDLGNINLSPSFADECIGRLVEAIGLDQFRARVKLVNVSVSSRTLLKLVIYQRAKLTS</sequence>
<dbReference type="AlphaFoldDB" id="A0A066RKS0"/>
<reference evidence="2 3" key="1">
    <citation type="submission" date="2014-04" db="EMBL/GenBank/DDBJ databases">
        <title>Draft genome sequence of Photobacterium halotolerans S2753: a solonamide, ngercheumicin and holomycin producer.</title>
        <authorList>
            <person name="Machado H.R."/>
            <person name="Gram L."/>
        </authorList>
    </citation>
    <scope>NUCLEOTIDE SEQUENCE [LARGE SCALE GENOMIC DNA]</scope>
    <source>
        <strain evidence="2 3">S2753</strain>
    </source>
</reference>
<protein>
    <recommendedName>
        <fullName evidence="1">DUF4325 domain-containing protein</fullName>
    </recommendedName>
</protein>
<feature type="domain" description="DUF4325" evidence="1">
    <location>
        <begin position="27"/>
        <end position="82"/>
    </location>
</feature>
<keyword evidence="3" id="KW-1185">Reference proteome</keyword>
<evidence type="ECO:0000313" key="2">
    <source>
        <dbReference type="EMBL" id="KDM89666.1"/>
    </source>
</evidence>
<organism evidence="2 3">
    <name type="scientific">Photobacterium galatheae</name>
    <dbReference type="NCBI Taxonomy" id="1654360"/>
    <lineage>
        <taxon>Bacteria</taxon>
        <taxon>Pseudomonadati</taxon>
        <taxon>Pseudomonadota</taxon>
        <taxon>Gammaproteobacteria</taxon>
        <taxon>Vibrionales</taxon>
        <taxon>Vibrionaceae</taxon>
        <taxon>Photobacterium</taxon>
    </lineage>
</organism>
<evidence type="ECO:0000259" key="1">
    <source>
        <dbReference type="Pfam" id="PF14213"/>
    </source>
</evidence>